<dbReference type="RefSeq" id="WP_269445015.1">
    <property type="nucleotide sequence ID" value="NZ_CP097463.1"/>
</dbReference>
<evidence type="ECO:0000313" key="6">
    <source>
        <dbReference type="Proteomes" id="UP001164693"/>
    </source>
</evidence>
<evidence type="ECO:0000256" key="3">
    <source>
        <dbReference type="ARBA" id="ARBA00023002"/>
    </source>
</evidence>
<keyword evidence="3" id="KW-0560">Oxidoreductase</keyword>
<dbReference type="SMART" id="SM01092">
    <property type="entry name" value="CO_deh_flav_C"/>
    <property type="match status" value="1"/>
</dbReference>
<dbReference type="PROSITE" id="PS51387">
    <property type="entry name" value="FAD_PCMH"/>
    <property type="match status" value="1"/>
</dbReference>
<evidence type="ECO:0000313" key="5">
    <source>
        <dbReference type="EMBL" id="WAX58474.1"/>
    </source>
</evidence>
<feature type="domain" description="FAD-binding PCMH-type" evidence="4">
    <location>
        <begin position="1"/>
        <end position="179"/>
    </location>
</feature>
<dbReference type="Pfam" id="PF00941">
    <property type="entry name" value="FAD_binding_5"/>
    <property type="match status" value="1"/>
</dbReference>
<dbReference type="SUPFAM" id="SSF56176">
    <property type="entry name" value="FAD-binding/transporter-associated domain-like"/>
    <property type="match status" value="1"/>
</dbReference>
<gene>
    <name evidence="5" type="ORF">M6B22_06840</name>
</gene>
<dbReference type="InterPro" id="IPR005107">
    <property type="entry name" value="CO_DH_flav_C"/>
</dbReference>
<dbReference type="InterPro" id="IPR036318">
    <property type="entry name" value="FAD-bd_PCMH-like_sf"/>
</dbReference>
<sequence length="293" mass="31152">MKPPPFEYVRAESIDDALATISELGDDAKFLAGGQSLVPLMAVRLSWPTHLVDIAGVAELSRIAVTDSGVVTIGAATLQRTVERSAAIAAVCPVLPEAISHIGHFPIRNRGTVGGSLVHGDPASELPLCALALDAQLRTRRADGRERVVDARDFFVGPLMTDLEADELLLDVRIPAWPSGAGWGFQEFSRRSGDFAIIAVLTMLRLAPNGTVDEGRIAIAGAGPTPLRPPEAEAMLAGERAGETLFVRAGAQVAESIEPHSDIHGSVRFRRQLAASLTERALADAHRRVQLDG</sequence>
<keyword evidence="1" id="KW-0285">Flavoprotein</keyword>
<dbReference type="Gene3D" id="3.30.465.10">
    <property type="match status" value="1"/>
</dbReference>
<name>A0ABY7K1C4_9ACTN</name>
<dbReference type="InterPro" id="IPR051312">
    <property type="entry name" value="Diverse_Substr_Oxidored"/>
</dbReference>
<dbReference type="SUPFAM" id="SSF55447">
    <property type="entry name" value="CO dehydrogenase flavoprotein C-terminal domain-like"/>
    <property type="match status" value="1"/>
</dbReference>
<reference evidence="5" key="1">
    <citation type="submission" date="2022-05" db="EMBL/GenBank/DDBJ databases">
        <title>Jatrophihabitans sp. SB3-54 whole genome sequence.</title>
        <authorList>
            <person name="Suh M.K."/>
            <person name="Eom M.K."/>
            <person name="Kim J.S."/>
            <person name="Kim H.S."/>
            <person name="Do H.E."/>
            <person name="Shin Y.K."/>
            <person name="Lee J.-S."/>
        </authorList>
    </citation>
    <scope>NUCLEOTIDE SEQUENCE</scope>
    <source>
        <strain evidence="5">SB3-54</strain>
    </source>
</reference>
<dbReference type="InterPro" id="IPR016167">
    <property type="entry name" value="FAD-bd_PCMH_sub1"/>
</dbReference>
<dbReference type="InterPro" id="IPR016169">
    <property type="entry name" value="FAD-bd_PCMH_sub2"/>
</dbReference>
<dbReference type="Pfam" id="PF03450">
    <property type="entry name" value="CO_deh_flav_C"/>
    <property type="match status" value="1"/>
</dbReference>
<dbReference type="InterPro" id="IPR002346">
    <property type="entry name" value="Mopterin_DH_FAD-bd"/>
</dbReference>
<dbReference type="InterPro" id="IPR036683">
    <property type="entry name" value="CO_DH_flav_C_dom_sf"/>
</dbReference>
<evidence type="ECO:0000256" key="1">
    <source>
        <dbReference type="ARBA" id="ARBA00022630"/>
    </source>
</evidence>
<dbReference type="InterPro" id="IPR016166">
    <property type="entry name" value="FAD-bd_PCMH"/>
</dbReference>
<dbReference type="PANTHER" id="PTHR42659">
    <property type="entry name" value="XANTHINE DEHYDROGENASE SUBUNIT C-RELATED"/>
    <property type="match status" value="1"/>
</dbReference>
<dbReference type="PANTHER" id="PTHR42659:SF2">
    <property type="entry name" value="XANTHINE DEHYDROGENASE SUBUNIT C-RELATED"/>
    <property type="match status" value="1"/>
</dbReference>
<accession>A0ABY7K1C4</accession>
<evidence type="ECO:0000259" key="4">
    <source>
        <dbReference type="PROSITE" id="PS51387"/>
    </source>
</evidence>
<dbReference type="Gene3D" id="3.30.390.50">
    <property type="entry name" value="CO dehydrogenase flavoprotein, C-terminal domain"/>
    <property type="match status" value="1"/>
</dbReference>
<organism evidence="5 6">
    <name type="scientific">Jatrophihabitans cynanchi</name>
    <dbReference type="NCBI Taxonomy" id="2944128"/>
    <lineage>
        <taxon>Bacteria</taxon>
        <taxon>Bacillati</taxon>
        <taxon>Actinomycetota</taxon>
        <taxon>Actinomycetes</taxon>
        <taxon>Jatrophihabitantales</taxon>
        <taxon>Jatrophihabitantaceae</taxon>
        <taxon>Jatrophihabitans</taxon>
    </lineage>
</organism>
<dbReference type="Proteomes" id="UP001164693">
    <property type="component" value="Chromosome"/>
</dbReference>
<keyword evidence="6" id="KW-1185">Reference proteome</keyword>
<dbReference type="EMBL" id="CP097463">
    <property type="protein sequence ID" value="WAX58474.1"/>
    <property type="molecule type" value="Genomic_DNA"/>
</dbReference>
<evidence type="ECO:0000256" key="2">
    <source>
        <dbReference type="ARBA" id="ARBA00022827"/>
    </source>
</evidence>
<keyword evidence="2" id="KW-0274">FAD</keyword>
<protein>
    <submittedName>
        <fullName evidence="5">Xanthine dehydrogenase family protein subunit M</fullName>
    </submittedName>
</protein>
<proteinExistence type="predicted"/>
<dbReference type="Gene3D" id="3.30.43.10">
    <property type="entry name" value="Uridine Diphospho-n-acetylenolpyruvylglucosamine Reductase, domain 2"/>
    <property type="match status" value="1"/>
</dbReference>